<keyword evidence="4 7" id="KW-0862">Zinc</keyword>
<dbReference type="PANTHER" id="PTHR30446">
    <property type="entry name" value="RECOMBINATION PROTEIN RECR"/>
    <property type="match status" value="1"/>
</dbReference>
<keyword evidence="3 7" id="KW-0863">Zinc-finger</keyword>
<gene>
    <name evidence="7" type="primary">recR</name>
    <name evidence="9" type="ORF">A3E36_02165</name>
</gene>
<evidence type="ECO:0000259" key="8">
    <source>
        <dbReference type="PROSITE" id="PS50880"/>
    </source>
</evidence>
<evidence type="ECO:0000256" key="1">
    <source>
        <dbReference type="ARBA" id="ARBA00022723"/>
    </source>
</evidence>
<dbReference type="InterPro" id="IPR034137">
    <property type="entry name" value="TOPRIM_RecR"/>
</dbReference>
<comment type="caution">
    <text evidence="9">The sequence shown here is derived from an EMBL/GenBank/DDBJ whole genome shotgun (WGS) entry which is preliminary data.</text>
</comment>
<dbReference type="GO" id="GO:0006310">
    <property type="term" value="P:DNA recombination"/>
    <property type="evidence" value="ECO:0007669"/>
    <property type="project" value="UniProtKB-UniRule"/>
</dbReference>
<dbReference type="GO" id="GO:0003677">
    <property type="term" value="F:DNA binding"/>
    <property type="evidence" value="ECO:0007669"/>
    <property type="project" value="UniProtKB-UniRule"/>
</dbReference>
<dbReference type="SUPFAM" id="SSF111304">
    <property type="entry name" value="Recombination protein RecR"/>
    <property type="match status" value="1"/>
</dbReference>
<dbReference type="PANTHER" id="PTHR30446:SF0">
    <property type="entry name" value="RECOMBINATION PROTEIN RECR"/>
    <property type="match status" value="1"/>
</dbReference>
<dbReference type="HAMAP" id="MF_00017">
    <property type="entry name" value="RecR"/>
    <property type="match status" value="1"/>
</dbReference>
<organism evidence="9 10">
    <name type="scientific">Candidatus Andersenbacteria bacterium RIFCSPHIGHO2_12_FULL_45_11b</name>
    <dbReference type="NCBI Taxonomy" id="1797282"/>
    <lineage>
        <taxon>Bacteria</taxon>
        <taxon>Candidatus Anderseniibacteriota</taxon>
    </lineage>
</organism>
<dbReference type="InterPro" id="IPR015967">
    <property type="entry name" value="Rcmb_RecR_Znf"/>
</dbReference>
<dbReference type="SMART" id="SM00493">
    <property type="entry name" value="TOPRIM"/>
    <property type="match status" value="1"/>
</dbReference>
<evidence type="ECO:0000256" key="4">
    <source>
        <dbReference type="ARBA" id="ARBA00022833"/>
    </source>
</evidence>
<keyword evidence="1 7" id="KW-0479">Metal-binding</keyword>
<feature type="domain" description="Toprim" evidence="8">
    <location>
        <begin position="82"/>
        <end position="177"/>
    </location>
</feature>
<protein>
    <recommendedName>
        <fullName evidence="7">Recombination protein RecR</fullName>
    </recommendedName>
</protein>
<dbReference type="GO" id="GO:0006281">
    <property type="term" value="P:DNA repair"/>
    <property type="evidence" value="ECO:0007669"/>
    <property type="project" value="UniProtKB-UniRule"/>
</dbReference>
<dbReference type="GO" id="GO:0008270">
    <property type="term" value="F:zinc ion binding"/>
    <property type="evidence" value="ECO:0007669"/>
    <property type="project" value="UniProtKB-KW"/>
</dbReference>
<dbReference type="NCBIfam" id="TIGR00615">
    <property type="entry name" value="recR"/>
    <property type="match status" value="1"/>
</dbReference>
<evidence type="ECO:0000256" key="5">
    <source>
        <dbReference type="ARBA" id="ARBA00023172"/>
    </source>
</evidence>
<dbReference type="InterPro" id="IPR023627">
    <property type="entry name" value="Rcmb_RecR"/>
</dbReference>
<dbReference type="CDD" id="cd01025">
    <property type="entry name" value="TOPRIM_recR"/>
    <property type="match status" value="1"/>
</dbReference>
<feature type="zinc finger region" description="C4-type" evidence="7">
    <location>
        <begin position="59"/>
        <end position="74"/>
    </location>
</feature>
<evidence type="ECO:0000256" key="7">
    <source>
        <dbReference type="HAMAP-Rule" id="MF_00017"/>
    </source>
</evidence>
<comment type="similarity">
    <text evidence="7">Belongs to the RecR family.</text>
</comment>
<dbReference type="Pfam" id="PF21176">
    <property type="entry name" value="RecR_HhH"/>
    <property type="match status" value="1"/>
</dbReference>
<dbReference type="Pfam" id="PF02132">
    <property type="entry name" value="RecR_ZnF"/>
    <property type="match status" value="1"/>
</dbReference>
<reference evidence="9 10" key="1">
    <citation type="journal article" date="2016" name="Nat. Commun.">
        <title>Thousands of microbial genomes shed light on interconnected biogeochemical processes in an aquifer system.</title>
        <authorList>
            <person name="Anantharaman K."/>
            <person name="Brown C.T."/>
            <person name="Hug L.A."/>
            <person name="Sharon I."/>
            <person name="Castelle C.J."/>
            <person name="Probst A.J."/>
            <person name="Thomas B.C."/>
            <person name="Singh A."/>
            <person name="Wilkins M.J."/>
            <person name="Karaoz U."/>
            <person name="Brodie E.L."/>
            <person name="Williams K.H."/>
            <person name="Hubbard S.S."/>
            <person name="Banfield J.F."/>
        </authorList>
    </citation>
    <scope>NUCLEOTIDE SEQUENCE [LARGE SCALE GENOMIC DNA]</scope>
</reference>
<dbReference type="AlphaFoldDB" id="A0A1G1XEW4"/>
<dbReference type="PROSITE" id="PS50880">
    <property type="entry name" value="TOPRIM"/>
    <property type="match status" value="1"/>
</dbReference>
<sequence>MSAVLPKAVRELTQELTRLPGIGTKSAQRLALHLLRQQRAVTASLAEAIATLHDRVQTCSICFSLSDDATCALCKDAARDQSILCVVEDPLDVDAIERTSTYHGLYHVLGGLFSPIDGVGIEQLTFQELQQRLRQGAVQELIIALEHNMEGEATTRHLMAYLKDFNLPITRLARGLPTGGDIEFADALTLQSAFSGRTKI</sequence>
<dbReference type="Proteomes" id="UP000177941">
    <property type="component" value="Unassembled WGS sequence"/>
</dbReference>
<evidence type="ECO:0000313" key="10">
    <source>
        <dbReference type="Proteomes" id="UP000177941"/>
    </source>
</evidence>
<dbReference type="Gene3D" id="3.40.1360.10">
    <property type="match status" value="1"/>
</dbReference>
<keyword evidence="2 7" id="KW-0227">DNA damage</keyword>
<evidence type="ECO:0000256" key="6">
    <source>
        <dbReference type="ARBA" id="ARBA00023204"/>
    </source>
</evidence>
<evidence type="ECO:0000313" key="9">
    <source>
        <dbReference type="EMBL" id="OGY37837.1"/>
    </source>
</evidence>
<dbReference type="PROSITE" id="PS01300">
    <property type="entry name" value="RECR"/>
    <property type="match status" value="1"/>
</dbReference>
<evidence type="ECO:0000256" key="3">
    <source>
        <dbReference type="ARBA" id="ARBA00022771"/>
    </source>
</evidence>
<keyword evidence="5 7" id="KW-0233">DNA recombination</keyword>
<evidence type="ECO:0000256" key="2">
    <source>
        <dbReference type="ARBA" id="ARBA00022763"/>
    </source>
</evidence>
<dbReference type="EMBL" id="MHHS01000003">
    <property type="protein sequence ID" value="OGY37837.1"/>
    <property type="molecule type" value="Genomic_DNA"/>
</dbReference>
<name>A0A1G1XEW4_9BACT</name>
<dbReference type="Gene3D" id="1.10.8.420">
    <property type="entry name" value="RecR Domain 1"/>
    <property type="match status" value="1"/>
</dbReference>
<dbReference type="InterPro" id="IPR006171">
    <property type="entry name" value="TOPRIM_dom"/>
</dbReference>
<proteinExistence type="inferred from homology"/>
<dbReference type="Pfam" id="PF21175">
    <property type="entry name" value="RecR_C"/>
    <property type="match status" value="1"/>
</dbReference>
<dbReference type="InterPro" id="IPR000093">
    <property type="entry name" value="DNA_Rcmb_RecR"/>
</dbReference>
<comment type="function">
    <text evidence="7">May play a role in DNA repair. It seems to be involved in an RecBC-independent recombinational process of DNA repair. It may act with RecF and RecO.</text>
</comment>
<dbReference type="Pfam" id="PF13662">
    <property type="entry name" value="Toprim_4"/>
    <property type="match status" value="1"/>
</dbReference>
<keyword evidence="6 7" id="KW-0234">DNA repair</keyword>
<dbReference type="Gene3D" id="6.10.250.240">
    <property type="match status" value="1"/>
</dbReference>
<accession>A0A1G1XEW4</accession>